<proteinExistence type="predicted"/>
<keyword evidence="3" id="KW-0808">Transferase</keyword>
<keyword evidence="9" id="KW-0255">Endonuclease</keyword>
<evidence type="ECO:0000256" key="2">
    <source>
        <dbReference type="ARBA" id="ARBA00022562"/>
    </source>
</evidence>
<dbReference type="Pfam" id="PF08283">
    <property type="entry name" value="Gemini_AL1_M"/>
    <property type="match status" value="1"/>
</dbReference>
<evidence type="ECO:0000256" key="6">
    <source>
        <dbReference type="ARBA" id="ARBA00022722"/>
    </source>
</evidence>
<dbReference type="GO" id="GO:0016779">
    <property type="term" value="F:nucleotidyltransferase activity"/>
    <property type="evidence" value="ECO:0007669"/>
    <property type="project" value="UniProtKB-KW"/>
</dbReference>
<evidence type="ECO:0000256" key="3">
    <source>
        <dbReference type="ARBA" id="ARBA00022679"/>
    </source>
</evidence>
<keyword evidence="6" id="KW-0540">Nuclease</keyword>
<dbReference type="Pfam" id="PF00799">
    <property type="entry name" value="Gemini_AL1"/>
    <property type="match status" value="1"/>
</dbReference>
<protein>
    <submittedName>
        <fullName evidence="14">Replication-associated protein</fullName>
    </submittedName>
</protein>
<dbReference type="InterPro" id="IPR022692">
    <property type="entry name" value="Gemini_AL1_REP_central"/>
</dbReference>
<keyword evidence="12" id="KW-0238">DNA-binding</keyword>
<evidence type="ECO:0000256" key="12">
    <source>
        <dbReference type="ARBA" id="ARBA00023125"/>
    </source>
</evidence>
<evidence type="ECO:0000259" key="13">
    <source>
        <dbReference type="PROSITE" id="PS52020"/>
    </source>
</evidence>
<evidence type="ECO:0000256" key="8">
    <source>
        <dbReference type="ARBA" id="ARBA00022741"/>
    </source>
</evidence>
<accession>A0A8K1HJM2</accession>
<dbReference type="GO" id="GO:0046872">
    <property type="term" value="F:metal ion binding"/>
    <property type="evidence" value="ECO:0007669"/>
    <property type="project" value="UniProtKB-KW"/>
</dbReference>
<dbReference type="InterPro" id="IPR049912">
    <property type="entry name" value="CRESS_DNA_REP"/>
</dbReference>
<evidence type="ECO:0000256" key="9">
    <source>
        <dbReference type="ARBA" id="ARBA00022759"/>
    </source>
</evidence>
<evidence type="ECO:0000256" key="11">
    <source>
        <dbReference type="ARBA" id="ARBA00023124"/>
    </source>
</evidence>
<dbReference type="GO" id="GO:0006260">
    <property type="term" value="P:DNA replication"/>
    <property type="evidence" value="ECO:0007669"/>
    <property type="project" value="UniProtKB-KW"/>
</dbReference>
<dbReference type="GO" id="GO:0016888">
    <property type="term" value="F:DNA endonuclease activity, producing 5'-phosphomonoesters"/>
    <property type="evidence" value="ECO:0007669"/>
    <property type="project" value="InterPro"/>
</dbReference>
<keyword evidence="8" id="KW-0547">Nucleotide-binding</keyword>
<keyword evidence="5" id="KW-0235">DNA replication</keyword>
<sequence length="276" mass="32068">MRFQFKAKYGLLTYAQCKDLDHFEVVARLSELGAECIIGREEHEDGGTHLHVFFAFEREFSSRNERVFDVAGYHPNIVRSRGTPEKGWDYATKDGNIVAGGLERPCGNGDNSREDKWSFIVAAETRDDFWARVEERDPRSMACNFGNLEKYCDWRYRPVLEEYEHPAGISFSEEQTQDLREWADNNIGGSITDYAVFDDLQGGLEFFHAYKFWLGCQKTFYATDKYKGKKKLEWGRVSIYLANTDPREDKGADREWLEANCKFVYLDKPIFRANST</sequence>
<dbReference type="GO" id="GO:0000166">
    <property type="term" value="F:nucleotide binding"/>
    <property type="evidence" value="ECO:0007669"/>
    <property type="project" value="UniProtKB-KW"/>
</dbReference>
<evidence type="ECO:0000256" key="5">
    <source>
        <dbReference type="ARBA" id="ARBA00022705"/>
    </source>
</evidence>
<comment type="subcellular location">
    <subcellularLocation>
        <location evidence="1">Host nucleus</location>
    </subcellularLocation>
</comment>
<keyword evidence="7" id="KW-0479">Metal-binding</keyword>
<dbReference type="PROSITE" id="PS52020">
    <property type="entry name" value="CRESS_DNA_REP"/>
    <property type="match status" value="1"/>
</dbReference>
<keyword evidence="4" id="KW-0548">Nucleotidyltransferase</keyword>
<dbReference type="GO" id="GO:0003677">
    <property type="term" value="F:DNA binding"/>
    <property type="evidence" value="ECO:0007669"/>
    <property type="project" value="UniProtKB-KW"/>
</dbReference>
<dbReference type="GO" id="GO:0042025">
    <property type="term" value="C:host cell nucleus"/>
    <property type="evidence" value="ECO:0007669"/>
    <property type="project" value="UniProtKB-SubCell"/>
</dbReference>
<reference evidence="14" key="1">
    <citation type="submission" date="2021-07" db="EMBL/GenBank/DDBJ databases">
        <title>Communication and adaptive evolution of viruses within giant pandas and their associated organisms in a local ecological environment.</title>
        <authorList>
            <person name="Zhao M."/>
            <person name="Liu S."/>
            <person name="Zhang W."/>
        </authorList>
    </citation>
    <scope>NUCLEOTIDE SEQUENCE</scope>
    <source>
        <strain evidence="14">Rpf011geno07-5</strain>
    </source>
</reference>
<dbReference type="Gene3D" id="3.40.1310.20">
    <property type="match status" value="1"/>
</dbReference>
<name>A0A8K1HJM2_9VIRU</name>
<evidence type="ECO:0000256" key="10">
    <source>
        <dbReference type="ARBA" id="ARBA00022801"/>
    </source>
</evidence>
<organism evidence="14">
    <name type="scientific">Red panda feces-associated genomovirus</name>
    <dbReference type="NCBI Taxonomy" id="2863991"/>
    <lineage>
        <taxon>Viruses</taxon>
        <taxon>Monodnaviria</taxon>
        <taxon>Shotokuvirae</taxon>
        <taxon>Cressdnaviricota</taxon>
        <taxon>Repensiviricetes</taxon>
        <taxon>Geplafuvirales</taxon>
        <taxon>Genomoviridae</taxon>
    </lineage>
</organism>
<evidence type="ECO:0000256" key="1">
    <source>
        <dbReference type="ARBA" id="ARBA00004147"/>
    </source>
</evidence>
<evidence type="ECO:0000256" key="4">
    <source>
        <dbReference type="ARBA" id="ARBA00022695"/>
    </source>
</evidence>
<keyword evidence="2" id="KW-1048">Host nucleus</keyword>
<dbReference type="EMBL" id="MZ556203">
    <property type="protein sequence ID" value="UBJ26207.1"/>
    <property type="molecule type" value="Genomic_DNA"/>
</dbReference>
<keyword evidence="11" id="KW-0190">Covalent protein-DNA linkage</keyword>
<evidence type="ECO:0000256" key="7">
    <source>
        <dbReference type="ARBA" id="ARBA00022723"/>
    </source>
</evidence>
<feature type="domain" description="CRESS-DNA virus Rep endonuclease" evidence="13">
    <location>
        <begin position="4"/>
        <end position="103"/>
    </location>
</feature>
<keyword evidence="10" id="KW-0378">Hydrolase</keyword>
<evidence type="ECO:0000313" key="14">
    <source>
        <dbReference type="EMBL" id="UBJ26207.1"/>
    </source>
</evidence>
<dbReference type="SUPFAM" id="SSF55464">
    <property type="entry name" value="Origin of replication-binding domain, RBD-like"/>
    <property type="match status" value="1"/>
</dbReference>